<evidence type="ECO:0000313" key="1">
    <source>
        <dbReference type="EMBL" id="GAI11026.1"/>
    </source>
</evidence>
<gene>
    <name evidence="1" type="ORF">S06H3_22040</name>
</gene>
<sequence>MKTIRDLLYFFPHRHLDYSQRKNISQLAEGEEQTIIANVWQAQVTMLGGRRGTEAIVG</sequence>
<dbReference type="AlphaFoldDB" id="X1LZ09"/>
<organism evidence="1">
    <name type="scientific">marine sediment metagenome</name>
    <dbReference type="NCBI Taxonomy" id="412755"/>
    <lineage>
        <taxon>unclassified sequences</taxon>
        <taxon>metagenomes</taxon>
        <taxon>ecological metagenomes</taxon>
    </lineage>
</organism>
<proteinExistence type="predicted"/>
<dbReference type="EMBL" id="BARV01011692">
    <property type="protein sequence ID" value="GAI11026.1"/>
    <property type="molecule type" value="Genomic_DNA"/>
</dbReference>
<evidence type="ECO:0008006" key="2">
    <source>
        <dbReference type="Google" id="ProtNLM"/>
    </source>
</evidence>
<name>X1LZ09_9ZZZZ</name>
<comment type="caution">
    <text evidence="1">The sequence shown here is derived from an EMBL/GenBank/DDBJ whole genome shotgun (WGS) entry which is preliminary data.</text>
</comment>
<dbReference type="SUPFAM" id="SSF50249">
    <property type="entry name" value="Nucleic acid-binding proteins"/>
    <property type="match status" value="1"/>
</dbReference>
<accession>X1LZ09</accession>
<dbReference type="InterPro" id="IPR012340">
    <property type="entry name" value="NA-bd_OB-fold"/>
</dbReference>
<protein>
    <recommendedName>
        <fullName evidence="2">RecG wedge domain-containing protein</fullName>
    </recommendedName>
</protein>
<feature type="non-terminal residue" evidence="1">
    <location>
        <position position="58"/>
    </location>
</feature>
<reference evidence="1" key="1">
    <citation type="journal article" date="2014" name="Front. Microbiol.">
        <title>High frequency of phylogenetically diverse reductive dehalogenase-homologous genes in deep subseafloor sedimentary metagenomes.</title>
        <authorList>
            <person name="Kawai M."/>
            <person name="Futagami T."/>
            <person name="Toyoda A."/>
            <person name="Takaki Y."/>
            <person name="Nishi S."/>
            <person name="Hori S."/>
            <person name="Arai W."/>
            <person name="Tsubouchi T."/>
            <person name="Morono Y."/>
            <person name="Uchiyama I."/>
            <person name="Ito T."/>
            <person name="Fujiyama A."/>
            <person name="Inagaki F."/>
            <person name="Takami H."/>
        </authorList>
    </citation>
    <scope>NUCLEOTIDE SEQUENCE</scope>
    <source>
        <strain evidence="1">Expedition CK06-06</strain>
    </source>
</reference>